<comment type="caution">
    <text evidence="4">The sequence shown here is derived from an EMBL/GenBank/DDBJ whole genome shotgun (WGS) entry which is preliminary data.</text>
</comment>
<dbReference type="RefSeq" id="WP_379850818.1">
    <property type="nucleotide sequence ID" value="NZ_JBHSMA010000016.1"/>
</dbReference>
<evidence type="ECO:0000256" key="2">
    <source>
        <dbReference type="RuleBase" id="RU003875"/>
    </source>
</evidence>
<dbReference type="EMBL" id="JBHSMA010000016">
    <property type="protein sequence ID" value="MFC5412867.1"/>
    <property type="molecule type" value="Genomic_DNA"/>
</dbReference>
<proteinExistence type="inferred from homology"/>
<evidence type="ECO:0000256" key="1">
    <source>
        <dbReference type="ARBA" id="ARBA00009497"/>
    </source>
</evidence>
<dbReference type="Proteomes" id="UP001596106">
    <property type="component" value="Unassembled WGS sequence"/>
</dbReference>
<dbReference type="PANTHER" id="PTHR42932:SF3">
    <property type="entry name" value="DNA PROTECTION DURING STARVATION PROTEIN"/>
    <property type="match status" value="1"/>
</dbReference>
<dbReference type="PROSITE" id="PS00819">
    <property type="entry name" value="DPS_2"/>
    <property type="match status" value="1"/>
</dbReference>
<protein>
    <submittedName>
        <fullName evidence="4">Dps family protein</fullName>
    </submittedName>
</protein>
<dbReference type="InterPro" id="IPR012347">
    <property type="entry name" value="Ferritin-like"/>
</dbReference>
<dbReference type="CDD" id="cd01043">
    <property type="entry name" value="DPS"/>
    <property type="match status" value="1"/>
</dbReference>
<accession>A0ABW0INZ4</accession>
<dbReference type="PRINTS" id="PR01346">
    <property type="entry name" value="HELNAPAPROT"/>
</dbReference>
<gene>
    <name evidence="4" type="ORF">ACFPMF_26320</name>
</gene>
<dbReference type="InterPro" id="IPR002177">
    <property type="entry name" value="DPS_DNA-bd"/>
</dbReference>
<dbReference type="SUPFAM" id="SSF47240">
    <property type="entry name" value="Ferritin-like"/>
    <property type="match status" value="1"/>
</dbReference>
<keyword evidence="5" id="KW-1185">Reference proteome</keyword>
<dbReference type="InterPro" id="IPR009078">
    <property type="entry name" value="Ferritin-like_SF"/>
</dbReference>
<sequence>MKADIRISESNTQEVALILNKLLADEHILLIKTRNYHWNIEGSNFMEMHKFYETLYTELDAIIDEVAERVRMIGHYAEGRLKDFLKLTNLEEEEYTSDQQRQLRHLLDDHQTLIHLIRNQIEAVEETYKDAGTADFLTGLLKKHEQWAWMLRAYLK</sequence>
<dbReference type="PANTHER" id="PTHR42932">
    <property type="entry name" value="GENERAL STRESS PROTEIN 20U"/>
    <property type="match status" value="1"/>
</dbReference>
<dbReference type="InterPro" id="IPR023188">
    <property type="entry name" value="DPS_DNA-bd_CS"/>
</dbReference>
<dbReference type="PIRSF" id="PIRSF005900">
    <property type="entry name" value="Dps"/>
    <property type="match status" value="1"/>
</dbReference>
<dbReference type="Gene3D" id="1.20.1260.10">
    <property type="match status" value="1"/>
</dbReference>
<organism evidence="4 5">
    <name type="scientific">Larkinella bovis</name>
    <dbReference type="NCBI Taxonomy" id="683041"/>
    <lineage>
        <taxon>Bacteria</taxon>
        <taxon>Pseudomonadati</taxon>
        <taxon>Bacteroidota</taxon>
        <taxon>Cytophagia</taxon>
        <taxon>Cytophagales</taxon>
        <taxon>Spirosomataceae</taxon>
        <taxon>Larkinella</taxon>
    </lineage>
</organism>
<dbReference type="Pfam" id="PF00210">
    <property type="entry name" value="Ferritin"/>
    <property type="match status" value="1"/>
</dbReference>
<name>A0ABW0INZ4_9BACT</name>
<comment type="similarity">
    <text evidence="1 2">Belongs to the Dps family.</text>
</comment>
<evidence type="ECO:0000313" key="4">
    <source>
        <dbReference type="EMBL" id="MFC5412867.1"/>
    </source>
</evidence>
<reference evidence="5" key="1">
    <citation type="journal article" date="2019" name="Int. J. Syst. Evol. Microbiol.">
        <title>The Global Catalogue of Microorganisms (GCM) 10K type strain sequencing project: providing services to taxonomists for standard genome sequencing and annotation.</title>
        <authorList>
            <consortium name="The Broad Institute Genomics Platform"/>
            <consortium name="The Broad Institute Genome Sequencing Center for Infectious Disease"/>
            <person name="Wu L."/>
            <person name="Ma J."/>
        </authorList>
    </citation>
    <scope>NUCLEOTIDE SEQUENCE [LARGE SCALE GENOMIC DNA]</scope>
    <source>
        <strain evidence="5">CCUG 55250</strain>
    </source>
</reference>
<feature type="domain" description="Ferritin/DPS" evidence="3">
    <location>
        <begin position="18"/>
        <end position="156"/>
    </location>
</feature>
<evidence type="ECO:0000259" key="3">
    <source>
        <dbReference type="Pfam" id="PF00210"/>
    </source>
</evidence>
<evidence type="ECO:0000313" key="5">
    <source>
        <dbReference type="Proteomes" id="UP001596106"/>
    </source>
</evidence>
<dbReference type="InterPro" id="IPR008331">
    <property type="entry name" value="Ferritin_DPS_dom"/>
</dbReference>